<accession>A0A431U389</accession>
<sequence>MNRCLLLLLASLLLLGSRPVRASHAQGGQLTYEALGNNRYRVTCRYFRDCSGIAAETSLTLNCRVGTPTTSCNSNDARNFTTTLVRGILVMGSPYCPSVPGANTCNTTSPYANYETAKYTADITLPPAAEWTLSVEINARPSVENIGGNTTLRFEATLNNQVTLSNGTQYVAQNTSPQYQDQDSPVPFAGWKQQNTLTFSTFEPDGDSLVYSLDRPLEACNQYSTYAAINQNVPVILDPSNTPTNPCVINMQTGFPTAYSPTYPLPSYTVTGSCPVKTAVPDFTFDPFVGSVTFTPAVYATTPSADGDNKYALVGKVTEYRKINGQYYKIGTVRREMLVIVIDCGPNALPASPTTTAGNPTTSVRSLQLSTVAGTYAETEYFFTDPNPADRLTVSIVPPTDPAYADMHINLNAPAAPVTVLNNGTATPSLKVRLRPDPYLAGRTYRIPVKVEDNACPIKGAQYYVLVLQALPRNVTATHTAAKRQQLTAYPTPFTDEVRFALPRPKAGAAQVLVFDQVGRLVDRLAVPAAAGTEAQLTWTPAASVPAGIYSARFADGQHTVRLVRVAP</sequence>
<feature type="signal peptide" evidence="1">
    <location>
        <begin position="1"/>
        <end position="22"/>
    </location>
</feature>
<evidence type="ECO:0000256" key="1">
    <source>
        <dbReference type="SAM" id="SignalP"/>
    </source>
</evidence>
<evidence type="ECO:0000313" key="3">
    <source>
        <dbReference type="Proteomes" id="UP000282184"/>
    </source>
</evidence>
<proteinExistence type="predicted"/>
<dbReference type="EMBL" id="RXOF01000006">
    <property type="protein sequence ID" value="RTQ49739.1"/>
    <property type="molecule type" value="Genomic_DNA"/>
</dbReference>
<dbReference type="RefSeq" id="WP_126693598.1">
    <property type="nucleotide sequence ID" value="NZ_RXOF01000006.1"/>
</dbReference>
<dbReference type="Proteomes" id="UP000282184">
    <property type="component" value="Unassembled WGS sequence"/>
</dbReference>
<feature type="chain" id="PRO_5019465189" description="T9SS type A sorting domain-containing protein" evidence="1">
    <location>
        <begin position="23"/>
        <end position="568"/>
    </location>
</feature>
<dbReference type="OrthoDB" id="864079at2"/>
<comment type="caution">
    <text evidence="2">The sequence shown here is derived from an EMBL/GenBank/DDBJ whole genome shotgun (WGS) entry which is preliminary data.</text>
</comment>
<evidence type="ECO:0000313" key="2">
    <source>
        <dbReference type="EMBL" id="RTQ49739.1"/>
    </source>
</evidence>
<organism evidence="2 3">
    <name type="scientific">Hymenobacter gummosus</name>
    <dbReference type="NCBI Taxonomy" id="1776032"/>
    <lineage>
        <taxon>Bacteria</taxon>
        <taxon>Pseudomonadati</taxon>
        <taxon>Bacteroidota</taxon>
        <taxon>Cytophagia</taxon>
        <taxon>Cytophagales</taxon>
        <taxon>Hymenobacteraceae</taxon>
        <taxon>Hymenobacter</taxon>
    </lineage>
</organism>
<protein>
    <recommendedName>
        <fullName evidence="4">T9SS type A sorting domain-containing protein</fullName>
    </recommendedName>
</protein>
<keyword evidence="1" id="KW-0732">Signal</keyword>
<keyword evidence="3" id="KW-1185">Reference proteome</keyword>
<name>A0A431U389_9BACT</name>
<evidence type="ECO:0008006" key="4">
    <source>
        <dbReference type="Google" id="ProtNLM"/>
    </source>
</evidence>
<reference evidence="2 3" key="1">
    <citation type="submission" date="2018-12" db="EMBL/GenBank/DDBJ databases">
        <title>Hymenobacter gummosus sp. nov., isolated from a spring.</title>
        <authorList>
            <person name="Nie L."/>
        </authorList>
    </citation>
    <scope>NUCLEOTIDE SEQUENCE [LARGE SCALE GENOMIC DNA]</scope>
    <source>
        <strain evidence="2 3">KCTC 52166</strain>
    </source>
</reference>
<dbReference type="AlphaFoldDB" id="A0A431U389"/>
<gene>
    <name evidence="2" type="ORF">EJV47_13080</name>
</gene>